<keyword evidence="2" id="KW-0812">Transmembrane</keyword>
<dbReference type="RefSeq" id="WP_055158697.1">
    <property type="nucleotide sequence ID" value="NZ_CAUBRL010000018.1"/>
</dbReference>
<protein>
    <recommendedName>
        <fullName evidence="3">DUF4367 domain-containing protein</fullName>
    </recommendedName>
</protein>
<dbReference type="Proteomes" id="UP000095787">
    <property type="component" value="Unassembled WGS sequence"/>
</dbReference>
<organism evidence="4 5">
    <name type="scientific">[Ruminococcus] torques</name>
    <dbReference type="NCBI Taxonomy" id="33039"/>
    <lineage>
        <taxon>Bacteria</taxon>
        <taxon>Bacillati</taxon>
        <taxon>Bacillota</taxon>
        <taxon>Clostridia</taxon>
        <taxon>Lachnospirales</taxon>
        <taxon>Lachnospiraceae</taxon>
        <taxon>Mediterraneibacter</taxon>
    </lineage>
</organism>
<proteinExistence type="predicted"/>
<dbReference type="EMBL" id="CYZO01000002">
    <property type="protein sequence ID" value="CUN56006.1"/>
    <property type="molecule type" value="Genomic_DNA"/>
</dbReference>
<keyword evidence="1" id="KW-0175">Coiled coil</keyword>
<feature type="transmembrane region" description="Helical" evidence="2">
    <location>
        <begin position="67"/>
        <end position="87"/>
    </location>
</feature>
<dbReference type="InterPro" id="IPR025377">
    <property type="entry name" value="DUF4367"/>
</dbReference>
<gene>
    <name evidence="4" type="ORF">ERS852456_00225</name>
</gene>
<dbReference type="AlphaFoldDB" id="A0A173XYE1"/>
<keyword evidence="2" id="KW-1133">Transmembrane helix</keyword>
<dbReference type="GeneID" id="97327867"/>
<evidence type="ECO:0000259" key="3">
    <source>
        <dbReference type="Pfam" id="PF14285"/>
    </source>
</evidence>
<accession>A0A173XYE1</accession>
<evidence type="ECO:0000313" key="4">
    <source>
        <dbReference type="EMBL" id="CUN56006.1"/>
    </source>
</evidence>
<reference evidence="4 5" key="1">
    <citation type="submission" date="2015-09" db="EMBL/GenBank/DDBJ databases">
        <authorList>
            <consortium name="Pathogen Informatics"/>
        </authorList>
    </citation>
    <scope>NUCLEOTIDE SEQUENCE [LARGE SCALE GENOMIC DNA]</scope>
    <source>
        <strain evidence="4 5">2789STDY5834841</strain>
    </source>
</reference>
<evidence type="ECO:0000313" key="5">
    <source>
        <dbReference type="Proteomes" id="UP000095787"/>
    </source>
</evidence>
<evidence type="ECO:0000256" key="1">
    <source>
        <dbReference type="SAM" id="Coils"/>
    </source>
</evidence>
<dbReference type="Pfam" id="PF14285">
    <property type="entry name" value="DUF4367"/>
    <property type="match status" value="1"/>
</dbReference>
<evidence type="ECO:0000256" key="2">
    <source>
        <dbReference type="SAM" id="Phobius"/>
    </source>
</evidence>
<keyword evidence="2" id="KW-0472">Membrane</keyword>
<feature type="coiled-coil region" evidence="1">
    <location>
        <begin position="3"/>
        <end position="30"/>
    </location>
</feature>
<name>A0A173XYE1_9FIRM</name>
<sequence length="257" mass="30217">MKKLKKLSLKKEIEREAEALEKEVSGRKDLDHITVSEDMEEALFQKIQDYEYEKRAKVVYRKKKKSYAIIAVAAVFILVFGSVMTGVGSKSYWKVWWDRDVGDEKASVINVDDMNSQKTEDLDEVHIYKKIRSELGILPVRLVYSPEGMEIEKYELNTDLQKAMLLYKYKEQTVKYTMYMNNADSSFGEKETDKLTDEFLIISDNGVEIKVKEYEEKDKKVKRYEAEFEYAGAQYEIKGVVEKEEFEKILKNLYFSK</sequence>
<feature type="domain" description="DUF4367" evidence="3">
    <location>
        <begin position="140"/>
        <end position="253"/>
    </location>
</feature>